<evidence type="ECO:0000313" key="4">
    <source>
        <dbReference type="Proteomes" id="UP000321577"/>
    </source>
</evidence>
<dbReference type="OrthoDB" id="9816402at2"/>
<protein>
    <recommendedName>
        <fullName evidence="5">PepSY domain-containing protein</fullName>
    </recommendedName>
</protein>
<feature type="transmembrane region" description="Helical" evidence="2">
    <location>
        <begin position="195"/>
        <end position="218"/>
    </location>
</feature>
<keyword evidence="4" id="KW-1185">Reference proteome</keyword>
<sequence length="430" mass="46699">MRLTFHRLIFWSHLIAGLLVGVIVLSMAVSGLLIAYETQLMDWANRDLRVAVPADSSTRLGVEAIVAKSRAENLSPSGVTVKADPALPVTVSIGREGTFYFNPYTGQNLGSGAESWHHFFHAATDWHRFLTQTGLERPVGKAITGAGTLLFGFLLVSGIYLWWPRHWRAANLKAALLFNRKLKGRARDWNWHNVIGFWSSFPMLLIILTGLIMSYTWANNLLFKMTGNEPPPPRQGPPGAMAAGPGGPGAGGEGRRGPGGPGGAEGERRREGGGSPAEGERRREGGGPPGEGRGGERPAGPPVAVEGLDALLAQVQTQHAGWGSISLRMPQAPGGPFPIMLDKGGRGQPHLRTMLNLDLAKKEIQTSPDNFEQLNLGRRLRMYARFLHTGELFGFFGQTIAVLCTLSAMLLVWTGFALAWRRFFKKASAQ</sequence>
<proteinExistence type="predicted"/>
<organism evidence="3 4">
    <name type="scientific">Brevifollis gellanilyticus</name>
    <dbReference type="NCBI Taxonomy" id="748831"/>
    <lineage>
        <taxon>Bacteria</taxon>
        <taxon>Pseudomonadati</taxon>
        <taxon>Verrucomicrobiota</taxon>
        <taxon>Verrucomicrobiia</taxon>
        <taxon>Verrucomicrobiales</taxon>
        <taxon>Verrucomicrobiaceae</taxon>
    </lineage>
</organism>
<keyword evidence="2" id="KW-1133">Transmembrane helix</keyword>
<comment type="caution">
    <text evidence="3">The sequence shown here is derived from an EMBL/GenBank/DDBJ whole genome shotgun (WGS) entry which is preliminary data.</text>
</comment>
<feature type="region of interest" description="Disordered" evidence="1">
    <location>
        <begin position="228"/>
        <end position="303"/>
    </location>
</feature>
<keyword evidence="2" id="KW-0812">Transmembrane</keyword>
<evidence type="ECO:0000256" key="1">
    <source>
        <dbReference type="SAM" id="MobiDB-lite"/>
    </source>
</evidence>
<gene>
    <name evidence="3" type="ORF">BGE01nite_44700</name>
</gene>
<feature type="compositionally biased region" description="Basic and acidic residues" evidence="1">
    <location>
        <begin position="265"/>
        <end position="285"/>
    </location>
</feature>
<feature type="transmembrane region" description="Helical" evidence="2">
    <location>
        <begin position="142"/>
        <end position="163"/>
    </location>
</feature>
<dbReference type="PANTHER" id="PTHR34219">
    <property type="entry name" value="IRON-REGULATED INNER MEMBRANE PROTEIN-RELATED"/>
    <property type="match status" value="1"/>
</dbReference>
<dbReference type="EMBL" id="BKAG01000043">
    <property type="protein sequence ID" value="GEP45179.1"/>
    <property type="molecule type" value="Genomic_DNA"/>
</dbReference>
<dbReference type="Proteomes" id="UP000321577">
    <property type="component" value="Unassembled WGS sequence"/>
</dbReference>
<dbReference type="InterPro" id="IPR005625">
    <property type="entry name" value="PepSY-ass_TM"/>
</dbReference>
<keyword evidence="2" id="KW-0472">Membrane</keyword>
<dbReference type="PANTHER" id="PTHR34219:SF3">
    <property type="entry name" value="BLL7967 PROTEIN"/>
    <property type="match status" value="1"/>
</dbReference>
<name>A0A512MEK9_9BACT</name>
<feature type="transmembrane region" description="Helical" evidence="2">
    <location>
        <begin position="395"/>
        <end position="420"/>
    </location>
</feature>
<dbReference type="Pfam" id="PF03929">
    <property type="entry name" value="PepSY_TM"/>
    <property type="match status" value="1"/>
</dbReference>
<accession>A0A512MEK9</accession>
<feature type="transmembrane region" description="Helical" evidence="2">
    <location>
        <begin position="12"/>
        <end position="36"/>
    </location>
</feature>
<feature type="compositionally biased region" description="Gly residues" evidence="1">
    <location>
        <begin position="244"/>
        <end position="264"/>
    </location>
</feature>
<evidence type="ECO:0000256" key="2">
    <source>
        <dbReference type="SAM" id="Phobius"/>
    </source>
</evidence>
<evidence type="ECO:0008006" key="5">
    <source>
        <dbReference type="Google" id="ProtNLM"/>
    </source>
</evidence>
<evidence type="ECO:0000313" key="3">
    <source>
        <dbReference type="EMBL" id="GEP45179.1"/>
    </source>
</evidence>
<dbReference type="AlphaFoldDB" id="A0A512MEK9"/>
<reference evidence="3 4" key="1">
    <citation type="submission" date="2019-07" db="EMBL/GenBank/DDBJ databases">
        <title>Whole genome shotgun sequence of Brevifollis gellanilyticus NBRC 108608.</title>
        <authorList>
            <person name="Hosoyama A."/>
            <person name="Uohara A."/>
            <person name="Ohji S."/>
            <person name="Ichikawa N."/>
        </authorList>
    </citation>
    <scope>NUCLEOTIDE SEQUENCE [LARGE SCALE GENOMIC DNA]</scope>
    <source>
        <strain evidence="3 4">NBRC 108608</strain>
    </source>
</reference>
<dbReference type="RefSeq" id="WP_146853828.1">
    <property type="nucleotide sequence ID" value="NZ_BKAG01000043.1"/>
</dbReference>